<dbReference type="Proteomes" id="UP000270616">
    <property type="component" value="Unassembled WGS sequence"/>
</dbReference>
<feature type="region of interest" description="Disordered" evidence="1">
    <location>
        <begin position="97"/>
        <end position="119"/>
    </location>
</feature>
<sequence>MDGRKAPRAPEGLATSGKKLWKSIVDEHELEEHELLTLREACRVADRLDTLFSEAEANPVTVLNARGDQTVHPALVEARQQGALYVKLIASLRIPDAEDNQPQRRGGARGAYGLRVAAS</sequence>
<accession>A0A3N3ZV10</accession>
<dbReference type="AlphaFoldDB" id="A0A3N3ZV10"/>
<evidence type="ECO:0000313" key="3">
    <source>
        <dbReference type="Proteomes" id="UP000270616"/>
    </source>
</evidence>
<evidence type="ECO:0000256" key="1">
    <source>
        <dbReference type="SAM" id="MobiDB-lite"/>
    </source>
</evidence>
<dbReference type="OrthoDB" id="3405462at2"/>
<evidence type="ECO:0000313" key="2">
    <source>
        <dbReference type="EMBL" id="ROZ63837.1"/>
    </source>
</evidence>
<keyword evidence="3" id="KW-1185">Reference proteome</keyword>
<comment type="caution">
    <text evidence="2">The sequence shown here is derived from an EMBL/GenBank/DDBJ whole genome shotgun (WGS) entry which is preliminary data.</text>
</comment>
<protein>
    <recommendedName>
        <fullName evidence="4">Terminase</fullName>
    </recommendedName>
</protein>
<reference evidence="2 3" key="1">
    <citation type="submission" date="2018-10" db="EMBL/GenBank/DDBJ databases">
        <title>Kocuria sp. M5W7-7, whole genome shotgun sequence.</title>
        <authorList>
            <person name="Tuo L."/>
        </authorList>
    </citation>
    <scope>NUCLEOTIDE SEQUENCE [LARGE SCALE GENOMIC DNA]</scope>
    <source>
        <strain evidence="2 3">M5W7-7</strain>
    </source>
</reference>
<organism evidence="2 3">
    <name type="scientific">Kocuria soli</name>
    <dbReference type="NCBI Taxonomy" id="2485125"/>
    <lineage>
        <taxon>Bacteria</taxon>
        <taxon>Bacillati</taxon>
        <taxon>Actinomycetota</taxon>
        <taxon>Actinomycetes</taxon>
        <taxon>Micrococcales</taxon>
        <taxon>Micrococcaceae</taxon>
        <taxon>Kocuria</taxon>
    </lineage>
</organism>
<dbReference type="EMBL" id="RKMF01000005">
    <property type="protein sequence ID" value="ROZ63837.1"/>
    <property type="molecule type" value="Genomic_DNA"/>
</dbReference>
<gene>
    <name evidence="2" type="ORF">EDL96_05745</name>
</gene>
<name>A0A3N3ZV10_9MICC</name>
<evidence type="ECO:0008006" key="4">
    <source>
        <dbReference type="Google" id="ProtNLM"/>
    </source>
</evidence>
<proteinExistence type="predicted"/>